<keyword evidence="4 6" id="KW-1133">Transmembrane helix</keyword>
<feature type="transmembrane region" description="Helical" evidence="6">
    <location>
        <begin position="28"/>
        <end position="51"/>
    </location>
</feature>
<evidence type="ECO:0000313" key="8">
    <source>
        <dbReference type="EMBL" id="RGC24228.1"/>
    </source>
</evidence>
<dbReference type="InterPro" id="IPR035906">
    <property type="entry name" value="MetI-like_sf"/>
</dbReference>
<dbReference type="InterPro" id="IPR051204">
    <property type="entry name" value="ABC_transp_perm/SBD"/>
</dbReference>
<evidence type="ECO:0000256" key="2">
    <source>
        <dbReference type="ARBA" id="ARBA00022448"/>
    </source>
</evidence>
<dbReference type="EMBL" id="QVIA01000038">
    <property type="protein sequence ID" value="RGC24228.1"/>
    <property type="molecule type" value="Genomic_DNA"/>
</dbReference>
<protein>
    <submittedName>
        <fullName evidence="8">ABC transporter permease</fullName>
    </submittedName>
</protein>
<reference evidence="8 9" key="1">
    <citation type="submission" date="2018-08" db="EMBL/GenBank/DDBJ databases">
        <title>A genome reference for cultivated species of the human gut microbiota.</title>
        <authorList>
            <person name="Zou Y."/>
            <person name="Xue W."/>
            <person name="Luo G."/>
        </authorList>
    </citation>
    <scope>NUCLEOTIDE SEQUENCE [LARGE SCALE GENOMIC DNA]</scope>
    <source>
        <strain evidence="8 9">AF19-21</strain>
    </source>
</reference>
<dbReference type="InterPro" id="IPR000515">
    <property type="entry name" value="MetI-like"/>
</dbReference>
<feature type="domain" description="ABC transmembrane type-1" evidence="7">
    <location>
        <begin position="24"/>
        <end position="203"/>
    </location>
</feature>
<evidence type="ECO:0000256" key="5">
    <source>
        <dbReference type="ARBA" id="ARBA00023136"/>
    </source>
</evidence>
<name>A0A3E2WEW2_9FIRM</name>
<evidence type="ECO:0000313" key="9">
    <source>
        <dbReference type="Proteomes" id="UP000261111"/>
    </source>
</evidence>
<feature type="transmembrane region" description="Helical" evidence="6">
    <location>
        <begin position="185"/>
        <end position="203"/>
    </location>
</feature>
<dbReference type="GO" id="GO:0031460">
    <property type="term" value="P:glycine betaine transport"/>
    <property type="evidence" value="ECO:0007669"/>
    <property type="project" value="TreeGrafter"/>
</dbReference>
<dbReference type="GO" id="GO:0055085">
    <property type="term" value="P:transmembrane transport"/>
    <property type="evidence" value="ECO:0007669"/>
    <property type="project" value="InterPro"/>
</dbReference>
<evidence type="ECO:0000256" key="4">
    <source>
        <dbReference type="ARBA" id="ARBA00022989"/>
    </source>
</evidence>
<dbReference type="GO" id="GO:0005886">
    <property type="term" value="C:plasma membrane"/>
    <property type="evidence" value="ECO:0007669"/>
    <property type="project" value="UniProtKB-SubCell"/>
</dbReference>
<comment type="similarity">
    <text evidence="6">Belongs to the binding-protein-dependent transport system permease family.</text>
</comment>
<dbReference type="PANTHER" id="PTHR30177:SF4">
    <property type="entry name" value="OSMOPROTECTANT IMPORT PERMEASE PROTEIN OSMW"/>
    <property type="match status" value="1"/>
</dbReference>
<evidence type="ECO:0000256" key="3">
    <source>
        <dbReference type="ARBA" id="ARBA00022692"/>
    </source>
</evidence>
<feature type="transmembrane region" description="Helical" evidence="6">
    <location>
        <begin position="143"/>
        <end position="165"/>
    </location>
</feature>
<gene>
    <name evidence="8" type="ORF">DWX41_21540</name>
</gene>
<sequence length="210" mass="22561">MGGIHMSKLTVYLARHYDDLLEALLEHLQITAVTLLFSLLIASALTILAIYSKKTGEILVHIFSVLYSVPSLAMFAFLIPVTGLGKTTAVIVLVVYNQYLLLRNFISGLYGVEPAVVEAAEGLGMRRMQVLCQIRIPLAKRALFTGIQLAVVSTIGIATIAAMINAGGLGTILFDGLRTLNVYKIVIGSILSAGLAVGINALFKVAEKRM</sequence>
<evidence type="ECO:0000256" key="1">
    <source>
        <dbReference type="ARBA" id="ARBA00004141"/>
    </source>
</evidence>
<feature type="transmembrane region" description="Helical" evidence="6">
    <location>
        <begin position="58"/>
        <end position="78"/>
    </location>
</feature>
<accession>A0A3E2WEW2</accession>
<organism evidence="8 9">
    <name type="scientific">Hungatella hathewayi</name>
    <dbReference type="NCBI Taxonomy" id="154046"/>
    <lineage>
        <taxon>Bacteria</taxon>
        <taxon>Bacillati</taxon>
        <taxon>Bacillota</taxon>
        <taxon>Clostridia</taxon>
        <taxon>Lachnospirales</taxon>
        <taxon>Lachnospiraceae</taxon>
        <taxon>Hungatella</taxon>
    </lineage>
</organism>
<proteinExistence type="inferred from homology"/>
<dbReference type="SUPFAM" id="SSF161098">
    <property type="entry name" value="MetI-like"/>
    <property type="match status" value="1"/>
</dbReference>
<keyword evidence="2 6" id="KW-0813">Transport</keyword>
<dbReference type="PANTHER" id="PTHR30177">
    <property type="entry name" value="GLYCINE BETAINE/L-PROLINE TRANSPORT SYSTEM PERMEASE PROTEIN PROW"/>
    <property type="match status" value="1"/>
</dbReference>
<dbReference type="Gene3D" id="1.10.3720.10">
    <property type="entry name" value="MetI-like"/>
    <property type="match status" value="1"/>
</dbReference>
<dbReference type="Pfam" id="PF00528">
    <property type="entry name" value="BPD_transp_1"/>
    <property type="match status" value="1"/>
</dbReference>
<dbReference type="AlphaFoldDB" id="A0A3E2WEW2"/>
<dbReference type="PROSITE" id="PS50928">
    <property type="entry name" value="ABC_TM1"/>
    <property type="match status" value="1"/>
</dbReference>
<dbReference type="CDD" id="cd06261">
    <property type="entry name" value="TM_PBP2"/>
    <property type="match status" value="1"/>
</dbReference>
<comment type="subcellular location">
    <subcellularLocation>
        <location evidence="6">Cell membrane</location>
        <topology evidence="6">Multi-pass membrane protein</topology>
    </subcellularLocation>
    <subcellularLocation>
        <location evidence="1">Membrane</location>
        <topology evidence="1">Multi-pass membrane protein</topology>
    </subcellularLocation>
</comment>
<evidence type="ECO:0000256" key="6">
    <source>
        <dbReference type="RuleBase" id="RU363032"/>
    </source>
</evidence>
<evidence type="ECO:0000259" key="7">
    <source>
        <dbReference type="PROSITE" id="PS50928"/>
    </source>
</evidence>
<keyword evidence="5 6" id="KW-0472">Membrane</keyword>
<comment type="caution">
    <text evidence="8">The sequence shown here is derived from an EMBL/GenBank/DDBJ whole genome shotgun (WGS) entry which is preliminary data.</text>
</comment>
<dbReference type="Proteomes" id="UP000261111">
    <property type="component" value="Unassembled WGS sequence"/>
</dbReference>
<keyword evidence="3 6" id="KW-0812">Transmembrane</keyword>